<organism evidence="8 9">
    <name type="scientific">Rosa chinensis</name>
    <name type="common">China rose</name>
    <dbReference type="NCBI Taxonomy" id="74649"/>
    <lineage>
        <taxon>Eukaryota</taxon>
        <taxon>Viridiplantae</taxon>
        <taxon>Streptophyta</taxon>
        <taxon>Embryophyta</taxon>
        <taxon>Tracheophyta</taxon>
        <taxon>Spermatophyta</taxon>
        <taxon>Magnoliopsida</taxon>
        <taxon>eudicotyledons</taxon>
        <taxon>Gunneridae</taxon>
        <taxon>Pentapetalae</taxon>
        <taxon>rosids</taxon>
        <taxon>fabids</taxon>
        <taxon>Rosales</taxon>
        <taxon>Rosaceae</taxon>
        <taxon>Rosoideae</taxon>
        <taxon>Rosoideae incertae sedis</taxon>
        <taxon>Rosa</taxon>
    </lineage>
</organism>
<feature type="domain" description="Cyclin-like" evidence="7">
    <location>
        <begin position="157"/>
        <end position="241"/>
    </location>
</feature>
<evidence type="ECO:0000256" key="1">
    <source>
        <dbReference type="ARBA" id="ARBA00011177"/>
    </source>
</evidence>
<feature type="region of interest" description="Disordered" evidence="6">
    <location>
        <begin position="331"/>
        <end position="360"/>
    </location>
</feature>
<keyword evidence="2" id="KW-0132">Cell division</keyword>
<dbReference type="InterPro" id="IPR036915">
    <property type="entry name" value="Cyclin-like_sf"/>
</dbReference>
<accession>A0A2P6S4K5</accession>
<dbReference type="InterPro" id="IPR006671">
    <property type="entry name" value="Cyclin_N"/>
</dbReference>
<dbReference type="SMART" id="SM00385">
    <property type="entry name" value="CYCLIN"/>
    <property type="match status" value="2"/>
</dbReference>
<evidence type="ECO:0000259" key="7">
    <source>
        <dbReference type="SMART" id="SM00385"/>
    </source>
</evidence>
<dbReference type="Pfam" id="PF00134">
    <property type="entry name" value="Cyclin_N"/>
    <property type="match status" value="1"/>
</dbReference>
<keyword evidence="3" id="KW-0131">Cell cycle</keyword>
<comment type="subunit">
    <text evidence="1">Interacts with the CDC2 protein kinase to form a serine/threonine kinase holoenzyme complex also known as maturation promoting factor (MPF). The cyclin subunit imparts substrate specificity to the complex.</text>
</comment>
<dbReference type="SUPFAM" id="SSF47954">
    <property type="entry name" value="Cyclin-like"/>
    <property type="match status" value="2"/>
</dbReference>
<keyword evidence="5" id="KW-0195">Cyclin</keyword>
<dbReference type="InterPro" id="IPR013763">
    <property type="entry name" value="Cyclin-like_dom"/>
</dbReference>
<comment type="similarity">
    <text evidence="5">Belongs to the cyclin family.</text>
</comment>
<dbReference type="OrthoDB" id="10264655at2759"/>
<feature type="region of interest" description="Disordered" evidence="6">
    <location>
        <begin position="247"/>
        <end position="278"/>
    </location>
</feature>
<evidence type="ECO:0000256" key="3">
    <source>
        <dbReference type="ARBA" id="ARBA00023306"/>
    </source>
</evidence>
<evidence type="ECO:0000256" key="4">
    <source>
        <dbReference type="ARBA" id="ARBA00032263"/>
    </source>
</evidence>
<dbReference type="PANTHER" id="PTHR10026">
    <property type="entry name" value="CYCLIN"/>
    <property type="match status" value="1"/>
</dbReference>
<name>A0A2P6S4K5_ROSCH</name>
<dbReference type="EMBL" id="PDCK01000040">
    <property type="protein sequence ID" value="PRQ53602.1"/>
    <property type="molecule type" value="Genomic_DNA"/>
</dbReference>
<evidence type="ECO:0000313" key="9">
    <source>
        <dbReference type="Proteomes" id="UP000238479"/>
    </source>
</evidence>
<dbReference type="GO" id="GO:0006357">
    <property type="term" value="P:regulation of transcription by RNA polymerase II"/>
    <property type="evidence" value="ECO:0007669"/>
    <property type="project" value="InterPro"/>
</dbReference>
<proteinExistence type="inferred from homology"/>
<comment type="caution">
    <text evidence="8">The sequence shown here is derived from an EMBL/GenBank/DDBJ whole genome shotgun (WGS) entry which is preliminary data.</text>
</comment>
<reference evidence="8 9" key="1">
    <citation type="journal article" date="2018" name="Nat. Genet.">
        <title>The Rosa genome provides new insights in the design of modern roses.</title>
        <authorList>
            <person name="Bendahmane M."/>
        </authorList>
    </citation>
    <scope>NUCLEOTIDE SEQUENCE [LARGE SCALE GENOMIC DNA]</scope>
    <source>
        <strain evidence="9">cv. Old Blush</strain>
    </source>
</reference>
<feature type="domain" description="Cyclin-like" evidence="7">
    <location>
        <begin position="45"/>
        <end position="144"/>
    </location>
</feature>
<dbReference type="STRING" id="74649.A0A2P6S4K5"/>
<protein>
    <recommendedName>
        <fullName evidence="4">B-like cyclin</fullName>
    </recommendedName>
</protein>
<dbReference type="InterPro" id="IPR043198">
    <property type="entry name" value="Cyclin/Ssn8"/>
</dbReference>
<sequence>MCTPEEEPQCRGWYFTRQEIEHWSPSRRDGISKKKETELRELYCSYLKELGMRLELPQVTIACAMMLCHRFFMRQSHAKNDWKTIATVSIFVACKIQDTRRPLNDVLREASDMLHKSDASALPYVRRKEVFKELILVAEILLLSTIGFDFEMKLPYMSLVEALRRLDLFSVLAERAWNYVNDCLCTSLCLQYEPNYIAAGSLFLAAEIEKVKLPKEEGKVWWAEFNVSPKQLHDVIQEMVRSLQKASRKQALSPKNGGKGNQSETLIRRPSDPSSSQSCVSSEAVVDCHFRHSTLVEEDRGLGESIMSCGQNVVEGENCTTTKEALSCHTCDSGSPSGNVEDGGAEIKPVRGEPDDQNDNAIDIDRIRDKLKRRRSGGKVSNKKMVDATYVEVDAEAWIESELEGGIVLEDASPEKEQKEVL</sequence>
<keyword evidence="9" id="KW-1185">Reference proteome</keyword>
<dbReference type="Gramene" id="PRQ53602">
    <property type="protein sequence ID" value="PRQ53602"/>
    <property type="gene ID" value="RchiOBHm_Chr2g0168341"/>
</dbReference>
<gene>
    <name evidence="8" type="ORF">RchiOBHm_Chr2g0168341</name>
</gene>
<evidence type="ECO:0000256" key="2">
    <source>
        <dbReference type="ARBA" id="ARBA00022618"/>
    </source>
</evidence>
<dbReference type="Proteomes" id="UP000238479">
    <property type="component" value="Chromosome 2"/>
</dbReference>
<evidence type="ECO:0000256" key="5">
    <source>
        <dbReference type="RuleBase" id="RU000383"/>
    </source>
</evidence>
<dbReference type="AlphaFoldDB" id="A0A2P6S4K5"/>
<dbReference type="OMA" id="FAMIFRY"/>
<dbReference type="GO" id="GO:0051301">
    <property type="term" value="P:cell division"/>
    <property type="evidence" value="ECO:0007669"/>
    <property type="project" value="UniProtKB-KW"/>
</dbReference>
<evidence type="ECO:0000313" key="8">
    <source>
        <dbReference type="EMBL" id="PRQ53602.1"/>
    </source>
</evidence>
<evidence type="ECO:0000256" key="6">
    <source>
        <dbReference type="SAM" id="MobiDB-lite"/>
    </source>
</evidence>
<dbReference type="GO" id="GO:0016538">
    <property type="term" value="F:cyclin-dependent protein serine/threonine kinase regulator activity"/>
    <property type="evidence" value="ECO:0007669"/>
    <property type="project" value="InterPro"/>
</dbReference>
<dbReference type="Gene3D" id="1.10.472.10">
    <property type="entry name" value="Cyclin-like"/>
    <property type="match status" value="2"/>
</dbReference>